<organism evidence="2 3">
    <name type="scientific">Erysipelothrix larvae</name>
    <dbReference type="NCBI Taxonomy" id="1514105"/>
    <lineage>
        <taxon>Bacteria</taxon>
        <taxon>Bacillati</taxon>
        <taxon>Bacillota</taxon>
        <taxon>Erysipelotrichia</taxon>
        <taxon>Erysipelotrichales</taxon>
        <taxon>Erysipelotrichaceae</taxon>
        <taxon>Erysipelothrix</taxon>
    </lineage>
</organism>
<dbReference type="InterPro" id="IPR010718">
    <property type="entry name" value="DUF1294"/>
</dbReference>
<accession>A0A109UH80</accession>
<gene>
    <name evidence="2" type="ORF">AOC36_07520</name>
</gene>
<dbReference type="Proteomes" id="UP000063781">
    <property type="component" value="Chromosome"/>
</dbReference>
<keyword evidence="1" id="KW-0812">Transmembrane</keyword>
<protein>
    <recommendedName>
        <fullName evidence="4">Phosphoesterase</fullName>
    </recommendedName>
</protein>
<name>A0A109UH80_9FIRM</name>
<dbReference type="RefSeq" id="WP_067632995.1">
    <property type="nucleotide sequence ID" value="NZ_CP013213.1"/>
</dbReference>
<keyword evidence="1" id="KW-1133">Transmembrane helix</keyword>
<evidence type="ECO:0000313" key="3">
    <source>
        <dbReference type="Proteomes" id="UP000063781"/>
    </source>
</evidence>
<feature type="transmembrane region" description="Helical" evidence="1">
    <location>
        <begin position="66"/>
        <end position="85"/>
    </location>
</feature>
<dbReference type="PIRSF" id="PIRSF002599">
    <property type="entry name" value="Cold_shock_A"/>
    <property type="match status" value="1"/>
</dbReference>
<keyword evidence="1" id="KW-0472">Membrane</keyword>
<dbReference type="STRING" id="1514105.AOC36_07520"/>
<dbReference type="AlphaFoldDB" id="A0A109UH80"/>
<dbReference type="OrthoDB" id="1698854at2"/>
<dbReference type="InterPro" id="IPR012156">
    <property type="entry name" value="Cold_shock_CspA"/>
</dbReference>
<evidence type="ECO:0000256" key="1">
    <source>
        <dbReference type="SAM" id="Phobius"/>
    </source>
</evidence>
<sequence>MNPLTLYLLVISCISSIVTLYDKSQAIHKRWRIKESTLFMLAVFGGALAMILTMLVIRHKTKHKRFMLGLPLIIFAQCALLIWAYC</sequence>
<evidence type="ECO:0000313" key="2">
    <source>
        <dbReference type="EMBL" id="AMC93838.1"/>
    </source>
</evidence>
<reference evidence="2 3" key="1">
    <citation type="submission" date="2015-10" db="EMBL/GenBank/DDBJ databases">
        <title>Erysipelothrix larvae sp. LV19 isolated from the larval gut of the rhinoceros beetle, Trypoxylus dichotomus.</title>
        <authorList>
            <person name="Lim S."/>
            <person name="Kim B.-C."/>
        </authorList>
    </citation>
    <scope>NUCLEOTIDE SEQUENCE [LARGE SCALE GENOMIC DNA]</scope>
    <source>
        <strain evidence="2 3">LV19</strain>
    </source>
</reference>
<keyword evidence="3" id="KW-1185">Reference proteome</keyword>
<dbReference type="GO" id="GO:0003676">
    <property type="term" value="F:nucleic acid binding"/>
    <property type="evidence" value="ECO:0007669"/>
    <property type="project" value="InterPro"/>
</dbReference>
<proteinExistence type="predicted"/>
<dbReference type="EMBL" id="CP013213">
    <property type="protein sequence ID" value="AMC93838.1"/>
    <property type="molecule type" value="Genomic_DNA"/>
</dbReference>
<feature type="transmembrane region" description="Helical" evidence="1">
    <location>
        <begin position="36"/>
        <end position="57"/>
    </location>
</feature>
<dbReference type="KEGG" id="erl:AOC36_07520"/>
<evidence type="ECO:0008006" key="4">
    <source>
        <dbReference type="Google" id="ProtNLM"/>
    </source>
</evidence>
<dbReference type="Pfam" id="PF06961">
    <property type="entry name" value="DUF1294"/>
    <property type="match status" value="1"/>
</dbReference>